<dbReference type="EMBL" id="JACIGE010000001">
    <property type="protein sequence ID" value="MBB4245760.1"/>
    <property type="molecule type" value="Genomic_DNA"/>
</dbReference>
<proteinExistence type="inferred from homology"/>
<evidence type="ECO:0000256" key="8">
    <source>
        <dbReference type="PROSITE-ProRule" id="PRU01026"/>
    </source>
</evidence>
<feature type="domain" description="Ribosomal RNA adenine methylase transferase N-terminal" evidence="9">
    <location>
        <begin position="23"/>
        <end position="195"/>
    </location>
</feature>
<comment type="function">
    <text evidence="7">Specifically dimethylates two adjacent adenosines (A1518 and A1519) in the loop of a conserved hairpin near the 3'-end of 16S rRNA in the 30S particle. May play a critical role in biogenesis of 30S subunits.</text>
</comment>
<dbReference type="RefSeq" id="WP_153117075.1">
    <property type="nucleotide sequence ID" value="NZ_JACIGE010000001.1"/>
</dbReference>
<dbReference type="Proteomes" id="UP000587070">
    <property type="component" value="Unassembled WGS sequence"/>
</dbReference>
<dbReference type="InterPro" id="IPR029063">
    <property type="entry name" value="SAM-dependent_MTases_sf"/>
</dbReference>
<comment type="caution">
    <text evidence="10">The sequence shown here is derived from an EMBL/GenBank/DDBJ whole genome shotgun (WGS) entry which is preliminary data.</text>
</comment>
<feature type="binding site" evidence="7 8">
    <location>
        <position position="18"/>
    </location>
    <ligand>
        <name>S-adenosyl-L-methionine</name>
        <dbReference type="ChEBI" id="CHEBI:59789"/>
    </ligand>
</feature>
<evidence type="ECO:0000256" key="3">
    <source>
        <dbReference type="ARBA" id="ARBA00022603"/>
    </source>
</evidence>
<dbReference type="SUPFAM" id="SSF53335">
    <property type="entry name" value="S-adenosyl-L-methionine-dependent methyltransferases"/>
    <property type="match status" value="1"/>
</dbReference>
<accession>A0A840G412</accession>
<evidence type="ECO:0000256" key="1">
    <source>
        <dbReference type="ARBA" id="ARBA00022490"/>
    </source>
</evidence>
<dbReference type="PANTHER" id="PTHR11727:SF7">
    <property type="entry name" value="DIMETHYLADENOSINE TRANSFERASE-RELATED"/>
    <property type="match status" value="1"/>
</dbReference>
<protein>
    <recommendedName>
        <fullName evidence="7">Ribosomal RNA small subunit methyltransferase A</fullName>
        <ecNumber evidence="7">2.1.1.182</ecNumber>
    </recommendedName>
    <alternativeName>
        <fullName evidence="7">16S rRNA (adenine(1518)-N(6)/adenine(1519)-N(6))-dimethyltransferase</fullName>
    </alternativeName>
    <alternativeName>
        <fullName evidence="7">16S rRNA dimethyladenosine transferase</fullName>
    </alternativeName>
    <alternativeName>
        <fullName evidence="7">16S rRNA dimethylase</fullName>
    </alternativeName>
    <alternativeName>
        <fullName evidence="7">S-adenosylmethionine-6-N', N'-adenosyl(rRNA) dimethyltransferase</fullName>
    </alternativeName>
</protein>
<comment type="subcellular location">
    <subcellularLocation>
        <location evidence="7">Cytoplasm</location>
    </subcellularLocation>
</comment>
<dbReference type="PROSITE" id="PS51689">
    <property type="entry name" value="SAM_RNA_A_N6_MT"/>
    <property type="match status" value="1"/>
</dbReference>
<evidence type="ECO:0000256" key="6">
    <source>
        <dbReference type="ARBA" id="ARBA00022884"/>
    </source>
</evidence>
<gene>
    <name evidence="7" type="primary">rsmA</name>
    <name evidence="7" type="synonym">ksgA</name>
    <name evidence="10" type="ORF">GGD90_000109</name>
</gene>
<keyword evidence="6 7" id="KW-0694">RNA-binding</keyword>
<organism evidence="10 11">
    <name type="scientific">Rhodocyclus tenuis</name>
    <name type="common">Rhodospirillum tenue</name>
    <dbReference type="NCBI Taxonomy" id="1066"/>
    <lineage>
        <taxon>Bacteria</taxon>
        <taxon>Pseudomonadati</taxon>
        <taxon>Pseudomonadota</taxon>
        <taxon>Betaproteobacteria</taxon>
        <taxon>Rhodocyclales</taxon>
        <taxon>Rhodocyclaceae</taxon>
        <taxon>Rhodocyclus</taxon>
    </lineage>
</organism>
<evidence type="ECO:0000313" key="10">
    <source>
        <dbReference type="EMBL" id="MBB4245760.1"/>
    </source>
</evidence>
<feature type="binding site" evidence="7 8">
    <location>
        <position position="43"/>
    </location>
    <ligand>
        <name>S-adenosyl-L-methionine</name>
        <dbReference type="ChEBI" id="CHEBI:59789"/>
    </ligand>
</feature>
<feature type="binding site" evidence="7 8">
    <location>
        <position position="64"/>
    </location>
    <ligand>
        <name>S-adenosyl-L-methionine</name>
        <dbReference type="ChEBI" id="CHEBI:59789"/>
    </ligand>
</feature>
<sequence>MSAGTGHRARKRFGQNFLVDRGLIGDIVNAVAPRREDCVVEIGPGLGALTEPLLARVDHLHVVEIDRDLVARLRRRFPAERLTVNEGDALSFDFASLPRAAGSHLKIVGNLPYNISTPLLFHLADFADSVRDMHFMLQREVVERMVAEPGSSDYGRLTVMLGYRFVIDWLLDAPPEAFDPPPKVHSAVVRLIPRPVADRQAVDEALFARVVAAAFGQRRKMLRNTLKGIVSDAGFAALGIDPTRRAEELPLADYVRLANWLAAQPPAPAAA</sequence>
<dbReference type="OrthoDB" id="9814755at2"/>
<dbReference type="InterPro" id="IPR001737">
    <property type="entry name" value="KsgA/Erm"/>
</dbReference>
<dbReference type="FunFam" id="1.10.8.100:FF:000001">
    <property type="entry name" value="Ribosomal RNA small subunit methyltransferase A"/>
    <property type="match status" value="1"/>
</dbReference>
<dbReference type="Gene3D" id="3.40.50.150">
    <property type="entry name" value="Vaccinia Virus protein VP39"/>
    <property type="match status" value="1"/>
</dbReference>
<feature type="binding site" evidence="7 8">
    <location>
        <position position="16"/>
    </location>
    <ligand>
        <name>S-adenosyl-L-methionine</name>
        <dbReference type="ChEBI" id="CHEBI:59789"/>
    </ligand>
</feature>
<dbReference type="GO" id="GO:0003723">
    <property type="term" value="F:RNA binding"/>
    <property type="evidence" value="ECO:0007669"/>
    <property type="project" value="UniProtKB-UniRule"/>
</dbReference>
<evidence type="ECO:0000256" key="7">
    <source>
        <dbReference type="HAMAP-Rule" id="MF_00607"/>
    </source>
</evidence>
<dbReference type="SMART" id="SM00650">
    <property type="entry name" value="rADc"/>
    <property type="match status" value="1"/>
</dbReference>
<dbReference type="PROSITE" id="PS01131">
    <property type="entry name" value="RRNA_A_DIMETH"/>
    <property type="match status" value="1"/>
</dbReference>
<dbReference type="NCBIfam" id="TIGR00755">
    <property type="entry name" value="ksgA"/>
    <property type="match status" value="1"/>
</dbReference>
<dbReference type="AlphaFoldDB" id="A0A840G412"/>
<comment type="catalytic activity">
    <reaction evidence="7">
        <text>adenosine(1518)/adenosine(1519) in 16S rRNA + 4 S-adenosyl-L-methionine = N(6)-dimethyladenosine(1518)/N(6)-dimethyladenosine(1519) in 16S rRNA + 4 S-adenosyl-L-homocysteine + 4 H(+)</text>
        <dbReference type="Rhea" id="RHEA:19609"/>
        <dbReference type="Rhea" id="RHEA-COMP:10232"/>
        <dbReference type="Rhea" id="RHEA-COMP:10233"/>
        <dbReference type="ChEBI" id="CHEBI:15378"/>
        <dbReference type="ChEBI" id="CHEBI:57856"/>
        <dbReference type="ChEBI" id="CHEBI:59789"/>
        <dbReference type="ChEBI" id="CHEBI:74411"/>
        <dbReference type="ChEBI" id="CHEBI:74493"/>
        <dbReference type="EC" id="2.1.1.182"/>
    </reaction>
</comment>
<evidence type="ECO:0000259" key="9">
    <source>
        <dbReference type="SMART" id="SM00650"/>
    </source>
</evidence>
<name>A0A840G412_RHOTE</name>
<dbReference type="InterPro" id="IPR020596">
    <property type="entry name" value="rRNA_Ade_Mease_Trfase_CS"/>
</dbReference>
<feature type="binding site" evidence="7 8">
    <location>
        <position position="110"/>
    </location>
    <ligand>
        <name>S-adenosyl-L-methionine</name>
        <dbReference type="ChEBI" id="CHEBI:59789"/>
    </ligand>
</feature>
<dbReference type="Gene3D" id="1.10.8.100">
    <property type="entry name" value="Ribosomal RNA adenine dimethylase-like, domain 2"/>
    <property type="match status" value="1"/>
</dbReference>
<keyword evidence="3 7" id="KW-0489">Methyltransferase</keyword>
<dbReference type="Pfam" id="PF00398">
    <property type="entry name" value="RrnaAD"/>
    <property type="match status" value="1"/>
</dbReference>
<evidence type="ECO:0000256" key="5">
    <source>
        <dbReference type="ARBA" id="ARBA00022691"/>
    </source>
</evidence>
<reference evidence="10 11" key="1">
    <citation type="submission" date="2020-08" db="EMBL/GenBank/DDBJ databases">
        <title>Genome sequencing of Purple Non-Sulfur Bacteria from various extreme environments.</title>
        <authorList>
            <person name="Mayer M."/>
        </authorList>
    </citation>
    <scope>NUCLEOTIDE SEQUENCE [LARGE SCALE GENOMIC DNA]</scope>
    <source>
        <strain evidence="10 11">2761</strain>
    </source>
</reference>
<dbReference type="GO" id="GO:0005829">
    <property type="term" value="C:cytosol"/>
    <property type="evidence" value="ECO:0007669"/>
    <property type="project" value="TreeGrafter"/>
</dbReference>
<evidence type="ECO:0000313" key="11">
    <source>
        <dbReference type="Proteomes" id="UP000587070"/>
    </source>
</evidence>
<comment type="similarity">
    <text evidence="7">Belongs to the class I-like SAM-binding methyltransferase superfamily. rRNA adenine N(6)-methyltransferase family. RsmA subfamily.</text>
</comment>
<dbReference type="HAMAP" id="MF_00607">
    <property type="entry name" value="16SrRNA_methyltr_A"/>
    <property type="match status" value="1"/>
</dbReference>
<keyword evidence="11" id="KW-1185">Reference proteome</keyword>
<dbReference type="EC" id="2.1.1.182" evidence="7"/>
<keyword evidence="4 7" id="KW-0808">Transferase</keyword>
<dbReference type="GO" id="GO:0052908">
    <property type="term" value="F:16S rRNA (adenine(1518)-N(6)/adenine(1519)-N(6))-dimethyltransferase activity"/>
    <property type="evidence" value="ECO:0007669"/>
    <property type="project" value="UniProtKB-EC"/>
</dbReference>
<dbReference type="InterPro" id="IPR023165">
    <property type="entry name" value="rRNA_Ade_diMease-like_C"/>
</dbReference>
<evidence type="ECO:0000256" key="4">
    <source>
        <dbReference type="ARBA" id="ARBA00022679"/>
    </source>
</evidence>
<dbReference type="PANTHER" id="PTHR11727">
    <property type="entry name" value="DIMETHYLADENOSINE TRANSFERASE"/>
    <property type="match status" value="1"/>
</dbReference>
<evidence type="ECO:0000256" key="2">
    <source>
        <dbReference type="ARBA" id="ARBA00022552"/>
    </source>
</evidence>
<feature type="binding site" evidence="7 8">
    <location>
        <position position="88"/>
    </location>
    <ligand>
        <name>S-adenosyl-L-methionine</name>
        <dbReference type="ChEBI" id="CHEBI:59789"/>
    </ligand>
</feature>
<dbReference type="InterPro" id="IPR020598">
    <property type="entry name" value="rRNA_Ade_methylase_Trfase_N"/>
</dbReference>
<keyword evidence="2 7" id="KW-0698">rRNA processing</keyword>
<keyword evidence="5 7" id="KW-0949">S-adenosyl-L-methionine</keyword>
<keyword evidence="1 7" id="KW-0963">Cytoplasm</keyword>
<dbReference type="InterPro" id="IPR011530">
    <property type="entry name" value="rRNA_adenine_dimethylase"/>
</dbReference>